<dbReference type="PROSITE" id="PS50893">
    <property type="entry name" value="ABC_TRANSPORTER_2"/>
    <property type="match status" value="2"/>
</dbReference>
<comment type="function">
    <text evidence="12">A translation factor that gates the progression of the 70S ribosomal initiation complex (IC, containing tRNA(fMet) in the P-site) into the translation elongation cycle by using a mechanism sensitive to the ATP/ADP ratio. Binds to the 70S ribosome E-site where it modulates the state of the translating ribosome during subunit translocation. ATP hydrolysis probably frees it from the ribosome, which can enter the elongation phase.</text>
</comment>
<dbReference type="FunFam" id="3.40.50.300:FF:000011">
    <property type="entry name" value="Putative ABC transporter ATP-binding component"/>
    <property type="match status" value="1"/>
</dbReference>
<feature type="domain" description="ABC transporter" evidence="13">
    <location>
        <begin position="324"/>
        <end position="541"/>
    </location>
</feature>
<keyword evidence="9 12" id="KW-0810">Translation regulation</keyword>
<dbReference type="InterPro" id="IPR017871">
    <property type="entry name" value="ABC_transporter-like_CS"/>
</dbReference>
<feature type="region of interest" description="Arm" evidence="12">
    <location>
        <begin position="94"/>
        <end position="138"/>
    </location>
</feature>
<comment type="catalytic activity">
    <reaction evidence="12">
        <text>ATP + H2O = ADP + phosphate + H(+)</text>
        <dbReference type="Rhea" id="RHEA:13065"/>
        <dbReference type="ChEBI" id="CHEBI:15377"/>
        <dbReference type="ChEBI" id="CHEBI:15378"/>
        <dbReference type="ChEBI" id="CHEBI:30616"/>
        <dbReference type="ChEBI" id="CHEBI:43474"/>
        <dbReference type="ChEBI" id="CHEBI:456216"/>
    </reaction>
</comment>
<dbReference type="InterPro" id="IPR032781">
    <property type="entry name" value="ABC_tran_Xtn"/>
</dbReference>
<dbReference type="SUPFAM" id="SSF52540">
    <property type="entry name" value="P-loop containing nucleoside triphosphate hydrolases"/>
    <property type="match status" value="2"/>
</dbReference>
<dbReference type="NCBIfam" id="TIGR03719">
    <property type="entry name" value="ABC_ABC_ChvD"/>
    <property type="match status" value="1"/>
</dbReference>
<dbReference type="GO" id="GO:0005524">
    <property type="term" value="F:ATP binding"/>
    <property type="evidence" value="ECO:0007669"/>
    <property type="project" value="UniProtKB-UniRule"/>
</dbReference>
<keyword evidence="7 12" id="KW-0378">Hydrolase</keyword>
<feature type="domain" description="ABC transporter" evidence="13">
    <location>
        <begin position="3"/>
        <end position="258"/>
    </location>
</feature>
<comment type="caution">
    <text evidence="12">Lacks conserved residue(s) required for the propagation of feature annotation.</text>
</comment>
<keyword evidence="2 12" id="KW-0963">Cytoplasm</keyword>
<feature type="binding site" evidence="12">
    <location>
        <begin position="356"/>
        <end position="363"/>
    </location>
    <ligand>
        <name>ATP</name>
        <dbReference type="ChEBI" id="CHEBI:30616"/>
        <label>2</label>
    </ligand>
</feature>
<dbReference type="Pfam" id="PF00005">
    <property type="entry name" value="ABC_tran"/>
    <property type="match status" value="2"/>
</dbReference>
<evidence type="ECO:0000256" key="2">
    <source>
        <dbReference type="ARBA" id="ARBA00022490"/>
    </source>
</evidence>
<dbReference type="GO" id="GO:0019843">
    <property type="term" value="F:rRNA binding"/>
    <property type="evidence" value="ECO:0007669"/>
    <property type="project" value="UniProtKB-UniRule"/>
</dbReference>
<proteinExistence type="inferred from homology"/>
<dbReference type="InterPro" id="IPR003593">
    <property type="entry name" value="AAA+_ATPase"/>
</dbReference>
<comment type="caution">
    <text evidence="14">The sequence shown here is derived from an EMBL/GenBank/DDBJ whole genome shotgun (WGS) entry which is preliminary data.</text>
</comment>
<dbReference type="Proteomes" id="UP000297318">
    <property type="component" value="Unassembled WGS sequence"/>
</dbReference>
<dbReference type="InterPro" id="IPR003439">
    <property type="entry name" value="ABC_transporter-like_ATP-bd"/>
</dbReference>
<dbReference type="CDD" id="cd03221">
    <property type="entry name" value="ABCF_EF-3"/>
    <property type="match status" value="2"/>
</dbReference>
<sequence>MAEYIYSMVRARKAHGDKVILDDVTMSFLPGAKIGVVGPNGAGKSTILKIMAGLETASNGEARLSPGYSVGILLQEPPLNEEKTVLGNVQEAVGELLAKKARFEAIAEEFANPDADYEALTDEMGKLQEEIDAADGWDVDARLEQAMDALRCPPPDADVSVLSGGERRRVALCKLLLEAPDLLLLDEPTNHLDAESVQWLEQHLARYPGAVLAVTHDRYFLDNVAQWIAEVDRGRLYPYEGNYSTYLEKKSARLEIQGKKDAKLAKRLSSELEWVRSNAKGRQVKSKARLARYEEMAAEADRTRKLDFDEIAIPPGPRLGSVVIDAKNLKKGFDERVLIDGLSFTLPRNGIVGVIGPNGVGKTTLFKTIVGLESLDSGDLKIGETVKISYVDQSRGGLDPKKTLWEVVSDGLDFIQVGNVEIPSRAYVSQFGFKGPDQQKPAGVLSGGERNRLNLALTLKQGGNLLLLDEPTNDLDVETLGSLENALLDFPGCAVVVSHDRWFLDRVATHILAYEGTEDNPSNWHWFEGNYASYEENKVERLGPDAARPHRVTYRRLTRD</sequence>
<organism evidence="14 15">
    <name type="scientific">Serinibacter arcticus</name>
    <dbReference type="NCBI Taxonomy" id="1655435"/>
    <lineage>
        <taxon>Bacteria</taxon>
        <taxon>Bacillati</taxon>
        <taxon>Actinomycetota</taxon>
        <taxon>Actinomycetes</taxon>
        <taxon>Micrococcales</taxon>
        <taxon>Beutenbergiaceae</taxon>
        <taxon>Serinibacter</taxon>
    </lineage>
</organism>
<evidence type="ECO:0000256" key="5">
    <source>
        <dbReference type="ARBA" id="ARBA00022737"/>
    </source>
</evidence>
<evidence type="ECO:0000256" key="1">
    <source>
        <dbReference type="ARBA" id="ARBA00005868"/>
    </source>
</evidence>
<keyword evidence="15" id="KW-1185">Reference proteome</keyword>
<name>A0A4Z1E5A7_9MICO</name>
<dbReference type="GO" id="GO:0045900">
    <property type="term" value="P:negative regulation of translational elongation"/>
    <property type="evidence" value="ECO:0007669"/>
    <property type="project" value="UniProtKB-UniRule"/>
</dbReference>
<keyword evidence="5 12" id="KW-0677">Repeat</keyword>
<evidence type="ECO:0000256" key="4">
    <source>
        <dbReference type="ARBA" id="ARBA00022730"/>
    </source>
</evidence>
<keyword evidence="10 12" id="KW-0694">RNA-binding</keyword>
<comment type="similarity">
    <text evidence="1 12">Belongs to the ABC transporter superfamily. ABCF family. Translational throttle EttA subfamily.</text>
</comment>
<evidence type="ECO:0000313" key="15">
    <source>
        <dbReference type="Proteomes" id="UP000297318"/>
    </source>
</evidence>
<comment type="domain">
    <text evidence="12">The arm domain is inserted in the first ABC transporter domain. Probably contacts ribosomal protein L1.</text>
</comment>
<dbReference type="GO" id="GO:0006412">
    <property type="term" value="P:translation"/>
    <property type="evidence" value="ECO:0007669"/>
    <property type="project" value="UniProtKB-KW"/>
</dbReference>
<dbReference type="SMART" id="SM00382">
    <property type="entry name" value="AAA"/>
    <property type="match status" value="2"/>
</dbReference>
<dbReference type="RefSeq" id="WP_135848297.1">
    <property type="nucleotide sequence ID" value="NZ_RHPJ01000001.1"/>
</dbReference>
<gene>
    <name evidence="12" type="primary">ettA</name>
    <name evidence="14" type="ORF">SERN_0220</name>
</gene>
<comment type="subunit">
    <text evidence="12">Monomer. Probably contacts ribosomal proteins L1, L5, L33 and S7, the 16S and 23S rRNA and the P-site containing tRNA(fMet).</text>
</comment>
<dbReference type="Pfam" id="PF12848">
    <property type="entry name" value="ABC_tran_Xtn"/>
    <property type="match status" value="1"/>
</dbReference>
<dbReference type="PANTHER" id="PTHR43858:SF1">
    <property type="entry name" value="ABC TRANSPORTER-RELATED PROTEIN"/>
    <property type="match status" value="1"/>
</dbReference>
<dbReference type="PANTHER" id="PTHR43858">
    <property type="entry name" value="ENERGY-DEPENDENT TRANSLATIONAL THROTTLE PROTEIN ETTA"/>
    <property type="match status" value="1"/>
</dbReference>
<evidence type="ECO:0000256" key="7">
    <source>
        <dbReference type="ARBA" id="ARBA00022801"/>
    </source>
</evidence>
<keyword evidence="11 12" id="KW-0648">Protein biosynthesis</keyword>
<dbReference type="PROSITE" id="PS00211">
    <property type="entry name" value="ABC_TRANSPORTER_1"/>
    <property type="match status" value="2"/>
</dbReference>
<dbReference type="Gene3D" id="3.40.50.300">
    <property type="entry name" value="P-loop containing nucleotide triphosphate hydrolases"/>
    <property type="match status" value="2"/>
</dbReference>
<dbReference type="GO" id="GO:0000049">
    <property type="term" value="F:tRNA binding"/>
    <property type="evidence" value="ECO:0007669"/>
    <property type="project" value="UniProtKB-UniRule"/>
</dbReference>
<keyword evidence="6 12" id="KW-0547">Nucleotide-binding</keyword>
<accession>A0A4Z1E5A7</accession>
<dbReference type="GO" id="GO:0043022">
    <property type="term" value="F:ribosome binding"/>
    <property type="evidence" value="ECO:0007669"/>
    <property type="project" value="UniProtKB-UniRule"/>
</dbReference>
<dbReference type="InterPro" id="IPR027417">
    <property type="entry name" value="P-loop_NTPase"/>
</dbReference>
<dbReference type="GO" id="GO:0005737">
    <property type="term" value="C:cytoplasm"/>
    <property type="evidence" value="ECO:0007669"/>
    <property type="project" value="UniProtKB-SubCell"/>
</dbReference>
<protein>
    <recommendedName>
        <fullName evidence="12">Energy-dependent translational throttle protein EttA</fullName>
        <ecNumber evidence="12">3.6.1.-</ecNumber>
    </recommendedName>
    <alternativeName>
        <fullName evidence="12">Translational regulatory factor EttA</fullName>
    </alternativeName>
</protein>
<evidence type="ECO:0000256" key="9">
    <source>
        <dbReference type="ARBA" id="ARBA00022845"/>
    </source>
</evidence>
<comment type="subcellular location">
    <subcellularLocation>
        <location evidence="12">Cytoplasm</location>
    </subcellularLocation>
    <text evidence="12">Associates with ribosomes and polysomes.</text>
</comment>
<dbReference type="HAMAP" id="MF_00847">
    <property type="entry name" value="EttA"/>
    <property type="match status" value="1"/>
</dbReference>
<keyword evidence="3 12" id="KW-0820">tRNA-binding</keyword>
<evidence type="ECO:0000313" key="14">
    <source>
        <dbReference type="EMBL" id="TGO06028.1"/>
    </source>
</evidence>
<feature type="binding site" evidence="12">
    <location>
        <begin position="38"/>
        <end position="45"/>
    </location>
    <ligand>
        <name>ATP</name>
        <dbReference type="ChEBI" id="CHEBI:30616"/>
        <label>1</label>
    </ligand>
</feature>
<dbReference type="EMBL" id="RHPJ01000001">
    <property type="protein sequence ID" value="TGO06028.1"/>
    <property type="molecule type" value="Genomic_DNA"/>
</dbReference>
<dbReference type="OrthoDB" id="3239744at2"/>
<evidence type="ECO:0000256" key="11">
    <source>
        <dbReference type="ARBA" id="ARBA00022917"/>
    </source>
</evidence>
<evidence type="ECO:0000256" key="3">
    <source>
        <dbReference type="ARBA" id="ARBA00022555"/>
    </source>
</evidence>
<evidence type="ECO:0000256" key="6">
    <source>
        <dbReference type="ARBA" id="ARBA00022741"/>
    </source>
</evidence>
<dbReference type="AlphaFoldDB" id="A0A4Z1E5A7"/>
<keyword evidence="4 12" id="KW-0699">rRNA-binding</keyword>
<dbReference type="EC" id="3.6.1.-" evidence="12"/>
<evidence type="ECO:0000259" key="13">
    <source>
        <dbReference type="PROSITE" id="PS50893"/>
    </source>
</evidence>
<reference evidence="14 15" key="1">
    <citation type="submission" date="2018-11" db="EMBL/GenBank/DDBJ databases">
        <title>Complete genome sequencing of the Actinobacteria Serinibacter sp. K3-2.</title>
        <authorList>
            <person name="Rakitin A.L."/>
            <person name="Beletsky A.V."/>
            <person name="Mardanov A.V."/>
            <person name="Ravin N.V."/>
            <person name="Gromova A.S."/>
            <person name="Filippova S.N."/>
            <person name="Gal'Chenko V.F."/>
        </authorList>
    </citation>
    <scope>NUCLEOTIDE SEQUENCE [LARGE SCALE GENOMIC DNA]</scope>
    <source>
        <strain evidence="14 15">K3-2</strain>
    </source>
</reference>
<evidence type="ECO:0000256" key="8">
    <source>
        <dbReference type="ARBA" id="ARBA00022840"/>
    </source>
</evidence>
<dbReference type="GO" id="GO:0016887">
    <property type="term" value="F:ATP hydrolysis activity"/>
    <property type="evidence" value="ECO:0007669"/>
    <property type="project" value="UniProtKB-UniRule"/>
</dbReference>
<dbReference type="NCBIfam" id="NF008775">
    <property type="entry name" value="PRK11819.1"/>
    <property type="match status" value="1"/>
</dbReference>
<dbReference type="InterPro" id="IPR022374">
    <property type="entry name" value="EttA"/>
</dbReference>
<keyword evidence="8 12" id="KW-0067">ATP-binding</keyword>
<dbReference type="FunFam" id="3.40.50.300:FF:000183">
    <property type="entry name" value="ABC transporter ATP-binding protein yjjK"/>
    <property type="match status" value="1"/>
</dbReference>
<comment type="domain">
    <text evidence="12">The P-site tRNA interaction motif (PtIM domain) probably interacts with the P-site tRNA(fMet) as well as the 23S rRNA.</text>
</comment>
<evidence type="ECO:0000256" key="10">
    <source>
        <dbReference type="ARBA" id="ARBA00022884"/>
    </source>
</evidence>
<evidence type="ECO:0000256" key="12">
    <source>
        <dbReference type="HAMAP-Rule" id="MF_00847"/>
    </source>
</evidence>